<name>A0ABY1JBI4_9BACT</name>
<organism evidence="1 2">
    <name type="scientific">Acetomicrobium flavidum</name>
    <dbReference type="NCBI Taxonomy" id="49896"/>
    <lineage>
        <taxon>Bacteria</taxon>
        <taxon>Thermotogati</taxon>
        <taxon>Synergistota</taxon>
        <taxon>Synergistia</taxon>
        <taxon>Synergistales</taxon>
        <taxon>Acetomicrobiaceae</taxon>
        <taxon>Acetomicrobium</taxon>
    </lineage>
</organism>
<dbReference type="Proteomes" id="UP000185093">
    <property type="component" value="Unassembled WGS sequence"/>
</dbReference>
<sequence length="173" mass="20289">MTPPLVKLIVGFLYPDEDLYLWTVRELSSLWGRIERKSPRYPFDHTDYYRDIAPILYKAFVSFEGLFPADRLVRWKRQAIALEAESGPQRRVNIDPGYIDGARLALASTKDHAHRVYISDGIFAEITLRFMFGKWVSYDHTFPDFKSGLYDGFLSSVRNDWLSDMRRKRRTAT</sequence>
<dbReference type="EMBL" id="FSQZ01000001">
    <property type="protein sequence ID" value="SIN63735.1"/>
    <property type="molecule type" value="Genomic_DNA"/>
</dbReference>
<dbReference type="RefSeq" id="WP_074199142.1">
    <property type="nucleotide sequence ID" value="NZ_FSQZ01000001.1"/>
</dbReference>
<evidence type="ECO:0000313" key="2">
    <source>
        <dbReference type="Proteomes" id="UP000185093"/>
    </source>
</evidence>
<dbReference type="InterPro" id="IPR025529">
    <property type="entry name" value="DUF4416"/>
</dbReference>
<evidence type="ECO:0008006" key="3">
    <source>
        <dbReference type="Google" id="ProtNLM"/>
    </source>
</evidence>
<protein>
    <recommendedName>
        <fullName evidence="3">DUF4416 family protein</fullName>
    </recommendedName>
</protein>
<keyword evidence="2" id="KW-1185">Reference proteome</keyword>
<proteinExistence type="predicted"/>
<comment type="caution">
    <text evidence="1">The sequence shown here is derived from an EMBL/GenBank/DDBJ whole genome shotgun (WGS) entry which is preliminary data.</text>
</comment>
<dbReference type="Pfam" id="PF14385">
    <property type="entry name" value="DUF4416"/>
    <property type="match status" value="1"/>
</dbReference>
<accession>A0ABY1JBI4</accession>
<gene>
    <name evidence="1" type="ORF">SAMN05444368_0461</name>
</gene>
<evidence type="ECO:0000313" key="1">
    <source>
        <dbReference type="EMBL" id="SIN63735.1"/>
    </source>
</evidence>
<reference evidence="1 2" key="1">
    <citation type="submission" date="2016-11" db="EMBL/GenBank/DDBJ databases">
        <authorList>
            <person name="Varghese N."/>
            <person name="Submissions S."/>
        </authorList>
    </citation>
    <scope>NUCLEOTIDE SEQUENCE [LARGE SCALE GENOMIC DNA]</scope>
    <source>
        <strain evidence="1 2">DSM 20664</strain>
    </source>
</reference>